<keyword evidence="4" id="KW-0804">Transcription</keyword>
<proteinExistence type="predicted"/>
<keyword evidence="5" id="KW-0539">Nucleus</keyword>
<reference evidence="6 8" key="1">
    <citation type="journal article" date="2011" name="Nature">
        <title>The Medicago genome provides insight into the evolution of rhizobial symbioses.</title>
        <authorList>
            <person name="Young N.D."/>
            <person name="Debelle F."/>
            <person name="Oldroyd G.E."/>
            <person name="Geurts R."/>
            <person name="Cannon S.B."/>
            <person name="Udvardi M.K."/>
            <person name="Benedito V.A."/>
            <person name="Mayer K.F."/>
            <person name="Gouzy J."/>
            <person name="Schoof H."/>
            <person name="Van de Peer Y."/>
            <person name="Proost S."/>
            <person name="Cook D.R."/>
            <person name="Meyers B.C."/>
            <person name="Spannagl M."/>
            <person name="Cheung F."/>
            <person name="De Mita S."/>
            <person name="Krishnakumar V."/>
            <person name="Gundlach H."/>
            <person name="Zhou S."/>
            <person name="Mudge J."/>
            <person name="Bharti A.K."/>
            <person name="Murray J.D."/>
            <person name="Naoumkina M.A."/>
            <person name="Rosen B."/>
            <person name="Silverstein K.A."/>
            <person name="Tang H."/>
            <person name="Rombauts S."/>
            <person name="Zhao P.X."/>
            <person name="Zhou P."/>
            <person name="Barbe V."/>
            <person name="Bardou P."/>
            <person name="Bechner M."/>
            <person name="Bellec A."/>
            <person name="Berger A."/>
            <person name="Berges H."/>
            <person name="Bidwell S."/>
            <person name="Bisseling T."/>
            <person name="Choisne N."/>
            <person name="Couloux A."/>
            <person name="Denny R."/>
            <person name="Deshpande S."/>
            <person name="Dai X."/>
            <person name="Doyle J.J."/>
            <person name="Dudez A.M."/>
            <person name="Farmer A.D."/>
            <person name="Fouteau S."/>
            <person name="Franken C."/>
            <person name="Gibelin C."/>
            <person name="Gish J."/>
            <person name="Goldstein S."/>
            <person name="Gonzalez A.J."/>
            <person name="Green P.J."/>
            <person name="Hallab A."/>
            <person name="Hartog M."/>
            <person name="Hua A."/>
            <person name="Humphray S.J."/>
            <person name="Jeong D.H."/>
            <person name="Jing Y."/>
            <person name="Jocker A."/>
            <person name="Kenton S.M."/>
            <person name="Kim D.J."/>
            <person name="Klee K."/>
            <person name="Lai H."/>
            <person name="Lang C."/>
            <person name="Lin S."/>
            <person name="Macmil S.L."/>
            <person name="Magdelenat G."/>
            <person name="Matthews L."/>
            <person name="McCorrison J."/>
            <person name="Monaghan E.L."/>
            <person name="Mun J.H."/>
            <person name="Najar F.Z."/>
            <person name="Nicholson C."/>
            <person name="Noirot C."/>
            <person name="O'Bleness M."/>
            <person name="Paule C.R."/>
            <person name="Poulain J."/>
            <person name="Prion F."/>
            <person name="Qin B."/>
            <person name="Qu C."/>
            <person name="Retzel E.F."/>
            <person name="Riddle C."/>
            <person name="Sallet E."/>
            <person name="Samain S."/>
            <person name="Samson N."/>
            <person name="Sanders I."/>
            <person name="Saurat O."/>
            <person name="Scarpelli C."/>
            <person name="Schiex T."/>
            <person name="Segurens B."/>
            <person name="Severin A.J."/>
            <person name="Sherrier D.J."/>
            <person name="Shi R."/>
            <person name="Sims S."/>
            <person name="Singer S.R."/>
            <person name="Sinharoy S."/>
            <person name="Sterck L."/>
            <person name="Viollet A."/>
            <person name="Wang B.B."/>
            <person name="Wang K."/>
            <person name="Wang M."/>
            <person name="Wang X."/>
            <person name="Warfsmann J."/>
            <person name="Weissenbach J."/>
            <person name="White D.D."/>
            <person name="White J.D."/>
            <person name="Wiley G.B."/>
            <person name="Wincker P."/>
            <person name="Xing Y."/>
            <person name="Yang L."/>
            <person name="Yao Z."/>
            <person name="Ying F."/>
            <person name="Zhai J."/>
            <person name="Zhou L."/>
            <person name="Zuber A."/>
            <person name="Denarie J."/>
            <person name="Dixon R.A."/>
            <person name="May G.D."/>
            <person name="Schwartz D.C."/>
            <person name="Rogers J."/>
            <person name="Quetier F."/>
            <person name="Town C.D."/>
            <person name="Roe B.A."/>
        </authorList>
    </citation>
    <scope>NUCLEOTIDE SEQUENCE [LARGE SCALE GENOMIC DNA]</scope>
    <source>
        <strain evidence="6">A17</strain>
        <strain evidence="7 8">cv. Jemalong A17</strain>
    </source>
</reference>
<dbReference type="AlphaFoldDB" id="A0A072W0Z9"/>
<dbReference type="HOGENOM" id="CLU_089100_0_0_1"/>
<evidence type="ECO:0000313" key="8">
    <source>
        <dbReference type="Proteomes" id="UP000002051"/>
    </source>
</evidence>
<dbReference type="EMBL" id="CM001217">
    <property type="protein sequence ID" value="KEH43960.1"/>
    <property type="molecule type" value="Genomic_DNA"/>
</dbReference>
<dbReference type="EnsemblPlants" id="KEH43960">
    <property type="protein sequence ID" value="KEH43960"/>
    <property type="gene ID" value="MTR_1g105780"/>
</dbReference>
<keyword evidence="2" id="KW-0805">Transcription regulation</keyword>
<evidence type="ECO:0000256" key="4">
    <source>
        <dbReference type="ARBA" id="ARBA00023163"/>
    </source>
</evidence>
<accession>A0A072W0Z9</accession>
<evidence type="ECO:0000256" key="2">
    <source>
        <dbReference type="ARBA" id="ARBA00023015"/>
    </source>
</evidence>
<organism evidence="6 8">
    <name type="scientific">Medicago truncatula</name>
    <name type="common">Barrel medic</name>
    <name type="synonym">Medicago tribuloides</name>
    <dbReference type="NCBI Taxonomy" id="3880"/>
    <lineage>
        <taxon>Eukaryota</taxon>
        <taxon>Viridiplantae</taxon>
        <taxon>Streptophyta</taxon>
        <taxon>Embryophyta</taxon>
        <taxon>Tracheophyta</taxon>
        <taxon>Spermatophyta</taxon>
        <taxon>Magnoliopsida</taxon>
        <taxon>eudicotyledons</taxon>
        <taxon>Gunneridae</taxon>
        <taxon>Pentapetalae</taxon>
        <taxon>rosids</taxon>
        <taxon>fabids</taxon>
        <taxon>Fabales</taxon>
        <taxon>Fabaceae</taxon>
        <taxon>Papilionoideae</taxon>
        <taxon>50 kb inversion clade</taxon>
        <taxon>NPAAA clade</taxon>
        <taxon>Hologalegina</taxon>
        <taxon>IRL clade</taxon>
        <taxon>Trifolieae</taxon>
        <taxon>Medicago</taxon>
    </lineage>
</organism>
<dbReference type="Gene3D" id="2.40.330.10">
    <property type="entry name" value="DNA-binding pseudobarrel domain"/>
    <property type="match status" value="1"/>
</dbReference>
<dbReference type="Proteomes" id="UP000002051">
    <property type="component" value="Unassembled WGS sequence"/>
</dbReference>
<keyword evidence="6" id="KW-0472">Membrane</keyword>
<dbReference type="GO" id="GO:0003677">
    <property type="term" value="F:DNA binding"/>
    <property type="evidence" value="ECO:0007669"/>
    <property type="project" value="UniProtKB-KW"/>
</dbReference>
<keyword evidence="8" id="KW-1185">Reference proteome</keyword>
<evidence type="ECO:0000256" key="5">
    <source>
        <dbReference type="ARBA" id="ARBA00023242"/>
    </source>
</evidence>
<sequence length="274" mass="31691">MAFHHNNVAMLSYSMLIAPLDPNPVTEMDRRINELRLKYRTYMVEVDVDYGAIMMPMMFSHDFGDQIQQYATLVDPKRNQFEVLVERNNQGIYLTKGWHAIRDFYKVQFGSWVTVVFMGDGRFDIRMKNKFGKRIRYPTFNPPMNFRVEHSAVPVTVDWFVPRPFMHDGMNFQFTYEKKLAVADVESGFLELAEVGFAQMALDRETSIVDMVDENGNIWNCTLSFSMNPAPNFKIGGGWELMVKARKFAEGVRVVVGAPAVGMNLTLYFCVIRR</sequence>
<dbReference type="SUPFAM" id="SSF101936">
    <property type="entry name" value="DNA-binding pseudobarrel domain"/>
    <property type="match status" value="1"/>
</dbReference>
<reference evidence="6 8" key="2">
    <citation type="journal article" date="2014" name="BMC Genomics">
        <title>An improved genome release (version Mt4.0) for the model legume Medicago truncatula.</title>
        <authorList>
            <person name="Tang H."/>
            <person name="Krishnakumar V."/>
            <person name="Bidwell S."/>
            <person name="Rosen B."/>
            <person name="Chan A."/>
            <person name="Zhou S."/>
            <person name="Gentzbittel L."/>
            <person name="Childs K.L."/>
            <person name="Yandell M."/>
            <person name="Gundlach H."/>
            <person name="Mayer K.F."/>
            <person name="Schwartz D.C."/>
            <person name="Town C.D."/>
        </authorList>
    </citation>
    <scope>GENOME REANNOTATION</scope>
    <source>
        <strain evidence="6">A17</strain>
        <strain evidence="7 8">cv. Jemalong A17</strain>
    </source>
</reference>
<evidence type="ECO:0000256" key="3">
    <source>
        <dbReference type="ARBA" id="ARBA00023125"/>
    </source>
</evidence>
<keyword evidence="6" id="KW-0812">Transmembrane</keyword>
<protein>
    <submittedName>
        <fullName evidence="6">Transmembrane protein, putative</fullName>
    </submittedName>
</protein>
<dbReference type="GO" id="GO:0005634">
    <property type="term" value="C:nucleus"/>
    <property type="evidence" value="ECO:0007669"/>
    <property type="project" value="UniProtKB-SubCell"/>
</dbReference>
<name>A0A072W0Z9_MEDTR</name>
<comment type="subcellular location">
    <subcellularLocation>
        <location evidence="1">Nucleus</location>
    </subcellularLocation>
</comment>
<dbReference type="InterPro" id="IPR015300">
    <property type="entry name" value="DNA-bd_pseudobarrel_sf"/>
</dbReference>
<reference evidence="7" key="3">
    <citation type="submission" date="2015-04" db="UniProtKB">
        <authorList>
            <consortium name="EnsemblPlants"/>
        </authorList>
    </citation>
    <scope>IDENTIFICATION</scope>
    <source>
        <strain evidence="7">cv. Jemalong A17</strain>
    </source>
</reference>
<keyword evidence="3" id="KW-0238">DNA-binding</keyword>
<evidence type="ECO:0000313" key="6">
    <source>
        <dbReference type="EMBL" id="KEH43960.1"/>
    </source>
</evidence>
<gene>
    <name evidence="6" type="ordered locus">MTR_1g105780</name>
</gene>
<evidence type="ECO:0000256" key="1">
    <source>
        <dbReference type="ARBA" id="ARBA00004123"/>
    </source>
</evidence>
<evidence type="ECO:0000313" key="7">
    <source>
        <dbReference type="EnsemblPlants" id="KEH43960"/>
    </source>
</evidence>